<dbReference type="InterPro" id="IPR056559">
    <property type="entry name" value="NDX_C"/>
</dbReference>
<comment type="caution">
    <text evidence="5">The sequence shown here is derived from an EMBL/GenBank/DDBJ whole genome shotgun (WGS) entry which is preliminary data.</text>
</comment>
<dbReference type="InterPro" id="IPR056560">
    <property type="entry name" value="HTH_NDX"/>
</dbReference>
<feature type="compositionally biased region" description="Basic and acidic residues" evidence="3">
    <location>
        <begin position="659"/>
        <end position="698"/>
    </location>
</feature>
<feature type="domain" description="Homeobox" evidence="4">
    <location>
        <begin position="698"/>
        <end position="765"/>
    </location>
</feature>
<feature type="compositionally biased region" description="Polar residues" evidence="3">
    <location>
        <begin position="777"/>
        <end position="791"/>
    </location>
</feature>
<dbReference type="AlphaFoldDB" id="A0AAV0QAL4"/>
<feature type="compositionally biased region" description="Polar residues" evidence="3">
    <location>
        <begin position="806"/>
        <end position="830"/>
    </location>
</feature>
<evidence type="ECO:0000256" key="3">
    <source>
        <dbReference type="SAM" id="MobiDB-lite"/>
    </source>
</evidence>
<reference evidence="5" key="1">
    <citation type="submission" date="2022-08" db="EMBL/GenBank/DDBJ databases">
        <authorList>
            <person name="Gutierrez-Valencia J."/>
        </authorList>
    </citation>
    <scope>NUCLEOTIDE SEQUENCE</scope>
</reference>
<feature type="compositionally biased region" description="Basic and acidic residues" evidence="3">
    <location>
        <begin position="621"/>
        <end position="643"/>
    </location>
</feature>
<dbReference type="InterPro" id="IPR057287">
    <property type="entry name" value="Ndx_N"/>
</dbReference>
<evidence type="ECO:0000256" key="1">
    <source>
        <dbReference type="ARBA" id="ARBA00004123"/>
    </source>
</evidence>
<accession>A0AAV0QAL4</accession>
<evidence type="ECO:0000313" key="5">
    <source>
        <dbReference type="EMBL" id="CAI0541314.1"/>
    </source>
</evidence>
<dbReference type="InterPro" id="IPR001356">
    <property type="entry name" value="HD"/>
</dbReference>
<dbReference type="GO" id="GO:0005634">
    <property type="term" value="C:nucleus"/>
    <property type="evidence" value="ECO:0007669"/>
    <property type="project" value="UniProtKB-SubCell"/>
</dbReference>
<keyword evidence="2" id="KW-0238">DNA-binding</keyword>
<dbReference type="PANTHER" id="PTHR35743">
    <property type="entry name" value="NODULIN HOMEOBOX"/>
    <property type="match status" value="1"/>
</dbReference>
<organism evidence="5 6">
    <name type="scientific">Linum tenue</name>
    <dbReference type="NCBI Taxonomy" id="586396"/>
    <lineage>
        <taxon>Eukaryota</taxon>
        <taxon>Viridiplantae</taxon>
        <taxon>Streptophyta</taxon>
        <taxon>Embryophyta</taxon>
        <taxon>Tracheophyta</taxon>
        <taxon>Spermatophyta</taxon>
        <taxon>Magnoliopsida</taxon>
        <taxon>eudicotyledons</taxon>
        <taxon>Gunneridae</taxon>
        <taxon>Pentapetalae</taxon>
        <taxon>rosids</taxon>
        <taxon>fabids</taxon>
        <taxon>Malpighiales</taxon>
        <taxon>Linaceae</taxon>
        <taxon>Linum</taxon>
    </lineage>
</organism>
<dbReference type="Pfam" id="PF24426">
    <property type="entry name" value="HTH_NDX"/>
    <property type="match status" value="1"/>
</dbReference>
<keyword evidence="2" id="KW-0539">Nucleus</keyword>
<dbReference type="Proteomes" id="UP001154282">
    <property type="component" value="Unassembled WGS sequence"/>
</dbReference>
<evidence type="ECO:0000256" key="2">
    <source>
        <dbReference type="PROSITE-ProRule" id="PRU00108"/>
    </source>
</evidence>
<dbReference type="GO" id="GO:0003697">
    <property type="term" value="F:single-stranded DNA binding"/>
    <property type="evidence" value="ECO:0007669"/>
    <property type="project" value="InterPro"/>
</dbReference>
<feature type="region of interest" description="Disordered" evidence="3">
    <location>
        <begin position="765"/>
        <end position="830"/>
    </location>
</feature>
<evidence type="ECO:0000313" key="6">
    <source>
        <dbReference type="Proteomes" id="UP001154282"/>
    </source>
</evidence>
<feature type="region of interest" description="Disordered" evidence="3">
    <location>
        <begin position="621"/>
        <end position="704"/>
    </location>
</feature>
<dbReference type="SMART" id="SM00389">
    <property type="entry name" value="HOX"/>
    <property type="match status" value="1"/>
</dbReference>
<proteinExistence type="predicted"/>
<comment type="subcellular location">
    <subcellularLocation>
        <location evidence="1 2">Nucleus</location>
    </subcellularLocation>
</comment>
<dbReference type="PROSITE" id="PS50071">
    <property type="entry name" value="HOMEOBOX_2"/>
    <property type="match status" value="1"/>
</dbReference>
<dbReference type="GO" id="GO:0009908">
    <property type="term" value="P:flower development"/>
    <property type="evidence" value="ECO:0007669"/>
    <property type="project" value="InterPro"/>
</dbReference>
<name>A0AAV0QAL4_9ROSI</name>
<feature type="compositionally biased region" description="Polar residues" evidence="3">
    <location>
        <begin position="644"/>
        <end position="653"/>
    </location>
</feature>
<dbReference type="PANTHER" id="PTHR35743:SF1">
    <property type="entry name" value="NODULIN HOMEOBOX"/>
    <property type="match status" value="1"/>
</dbReference>
<dbReference type="InterPro" id="IPR039325">
    <property type="entry name" value="NDX"/>
</dbReference>
<gene>
    <name evidence="5" type="ORF">LITE_LOCUS42046</name>
</gene>
<protein>
    <recommendedName>
        <fullName evidence="4">Homeobox domain-containing protein</fullName>
    </recommendedName>
</protein>
<keyword evidence="2" id="KW-0371">Homeobox</keyword>
<dbReference type="Pfam" id="PF25246">
    <property type="entry name" value="Nodulin_N"/>
    <property type="match status" value="1"/>
</dbReference>
<feature type="DNA-binding region" description="Homeobox" evidence="2">
    <location>
        <begin position="700"/>
        <end position="766"/>
    </location>
</feature>
<feature type="compositionally biased region" description="Basic and acidic residues" evidence="3">
    <location>
        <begin position="571"/>
        <end position="583"/>
    </location>
</feature>
<sequence length="943" mass="104689">MKVDMEVPLNAADQAIDLIASVRELHGLGFQEISKLLRDAENFTIHLNIGNLIIRIDMEKLAAFLPLHLIAVLLSSRGDERALRYLLGGVRLLHVLCDLAPRHNKLEQILLDDVKVSEQLLDLIFYLLIIVSRHRKETLHSSSSSLLHPAVVASSLYLLTCSISTHWQDLVQVLLAHPKVNVFMDAAFGAVRVAVRSLQGKLSAQITSFQMTSNPTVEQTANFLCQQCEASVQFLHSLCQQKLFRERILRNKELCGKGGILFLVQAIMKLKITTPVLESARVVASISRIKAKALSILLNLCEAESISYLDDIASSPETLEVAKSVASEVLEELRVGVCRGGRHLSPSPVKFSPTGLLQLNALRLADVFSDDSNFRSYITISFTKVLTAIFSLPHGEFLSIWCSSELPQREEDATLEYDAFAACGWVLNATKVSSPTFLETNLVSSSMPQASYSHQRTSLFVKVIANLHCFVPNICEEQERNLFLHKFLECMRLDPAESLPGFSFSSGTQKAATVCRNLRKHTPFHCSVTLYLPLVFFNQLQATITRAEFEENHGKKSPSLDKFSKLDINDHQEGQSIGGKKEPSNATTNRSGNHEESSENSALKDNQLNFRNDHLNLGETALIREDKEKSSRGAFREIDRDGQNVETSGSDSTAPRGKSFVDSHSDFSKSGRNSNKESGIRGTHEDEKTEAVQSDEKQPRKRKRTIMNDYQISLIEKALLDEPDMQRNATLLQTWADRLSVHGAEVTSSQLKNWLNNRKARLARAGKDARAPMEVDNASSQEKQVGHGQQSRSRDSPESPAAEDNAPSSTRGGAVQSSSMKMGGTSESSTWIHTTRDLVSSGGTQPLQYTPGQRVVLVDGQGLEVAKGKVHQVKGKWFGKNLDELSSGGTCVVVDVNDLKADRWTRLPYPSEITGNTFSEAETKIGEMRVLWDYKKMYLLRST</sequence>
<dbReference type="CDD" id="cd00086">
    <property type="entry name" value="homeodomain"/>
    <property type="match status" value="1"/>
</dbReference>
<feature type="region of interest" description="Disordered" evidence="3">
    <location>
        <begin position="571"/>
        <end position="607"/>
    </location>
</feature>
<keyword evidence="6" id="KW-1185">Reference proteome</keyword>
<dbReference type="Pfam" id="PF24679">
    <property type="entry name" value="Nodulin_C"/>
    <property type="match status" value="1"/>
</dbReference>
<evidence type="ECO:0000259" key="4">
    <source>
        <dbReference type="PROSITE" id="PS50071"/>
    </source>
</evidence>
<dbReference type="EMBL" id="CAMGYJ010000009">
    <property type="protein sequence ID" value="CAI0541314.1"/>
    <property type="molecule type" value="Genomic_DNA"/>
</dbReference>